<dbReference type="OrthoDB" id="10590793at2759"/>
<dbReference type="GeneID" id="5047137"/>
<dbReference type="KEGG" id="ptm:GSPATT00026302001"/>
<sequence length="140" mass="16778">MIEVKKGNFFILNQEEIREKNSFLKKNFRLHQQQQLVTSEQAILFLKGALPNYNNLWAIISELHQLLLKYSELHFQTMPYMFQAVKQYLQDITSSTLYQNDMDHEISQQIVLENTLLFRIVEFELENLLGMMDRDTQFDK</sequence>
<name>A0EF88_PARTE</name>
<dbReference type="HOGENOM" id="CLU_1839062_0_0_1"/>
<dbReference type="AlphaFoldDB" id="A0EF88"/>
<accession>A0EF88</accession>
<keyword evidence="2" id="KW-1185">Reference proteome</keyword>
<dbReference type="InParanoid" id="A0EF88"/>
<gene>
    <name evidence="1" type="ORF">GSPATT00026302001</name>
</gene>
<organism evidence="1 2">
    <name type="scientific">Paramecium tetraurelia</name>
    <dbReference type="NCBI Taxonomy" id="5888"/>
    <lineage>
        <taxon>Eukaryota</taxon>
        <taxon>Sar</taxon>
        <taxon>Alveolata</taxon>
        <taxon>Ciliophora</taxon>
        <taxon>Intramacronucleata</taxon>
        <taxon>Oligohymenophorea</taxon>
        <taxon>Peniculida</taxon>
        <taxon>Parameciidae</taxon>
        <taxon>Paramecium</taxon>
    </lineage>
</organism>
<dbReference type="EMBL" id="CT868675">
    <property type="protein sequence ID" value="CAK93979.1"/>
    <property type="molecule type" value="Genomic_DNA"/>
</dbReference>
<evidence type="ECO:0000313" key="2">
    <source>
        <dbReference type="Proteomes" id="UP000000600"/>
    </source>
</evidence>
<reference evidence="1 2" key="1">
    <citation type="journal article" date="2006" name="Nature">
        <title>Global trends of whole-genome duplications revealed by the ciliate Paramecium tetraurelia.</title>
        <authorList>
            <consortium name="Genoscope"/>
            <person name="Aury J.-M."/>
            <person name="Jaillon O."/>
            <person name="Duret L."/>
            <person name="Noel B."/>
            <person name="Jubin C."/>
            <person name="Porcel B.M."/>
            <person name="Segurens B."/>
            <person name="Daubin V."/>
            <person name="Anthouard V."/>
            <person name="Aiach N."/>
            <person name="Arnaiz O."/>
            <person name="Billaut A."/>
            <person name="Beisson J."/>
            <person name="Blanc I."/>
            <person name="Bouhouche K."/>
            <person name="Camara F."/>
            <person name="Duharcourt S."/>
            <person name="Guigo R."/>
            <person name="Gogendeau D."/>
            <person name="Katinka M."/>
            <person name="Keller A.-M."/>
            <person name="Kissmehl R."/>
            <person name="Klotz C."/>
            <person name="Koll F."/>
            <person name="Le Moue A."/>
            <person name="Lepere C."/>
            <person name="Malinsky S."/>
            <person name="Nowacki M."/>
            <person name="Nowak J.K."/>
            <person name="Plattner H."/>
            <person name="Poulain J."/>
            <person name="Ruiz F."/>
            <person name="Serrano V."/>
            <person name="Zagulski M."/>
            <person name="Dessen P."/>
            <person name="Betermier M."/>
            <person name="Weissenbach J."/>
            <person name="Scarpelli C."/>
            <person name="Schachter V."/>
            <person name="Sperling L."/>
            <person name="Meyer E."/>
            <person name="Cohen J."/>
            <person name="Wincker P."/>
        </authorList>
    </citation>
    <scope>NUCLEOTIDE SEQUENCE [LARGE SCALE GENOMIC DNA]</scope>
    <source>
        <strain evidence="1 2">Stock d4-2</strain>
    </source>
</reference>
<proteinExistence type="predicted"/>
<dbReference type="Proteomes" id="UP000000600">
    <property type="component" value="Unassembled WGS sequence"/>
</dbReference>
<dbReference type="RefSeq" id="XP_001461352.1">
    <property type="nucleotide sequence ID" value="XM_001461315.1"/>
</dbReference>
<evidence type="ECO:0000313" key="1">
    <source>
        <dbReference type="EMBL" id="CAK93979.1"/>
    </source>
</evidence>
<protein>
    <submittedName>
        <fullName evidence="1">Uncharacterized protein</fullName>
    </submittedName>
</protein>